<organism evidence="1 2">
    <name type="scientific">Oharaeibacter diazotrophicus</name>
    <dbReference type="NCBI Taxonomy" id="1920512"/>
    <lineage>
        <taxon>Bacteria</taxon>
        <taxon>Pseudomonadati</taxon>
        <taxon>Pseudomonadota</taxon>
        <taxon>Alphaproteobacteria</taxon>
        <taxon>Hyphomicrobiales</taxon>
        <taxon>Pleomorphomonadaceae</taxon>
        <taxon>Oharaeibacter</taxon>
    </lineage>
</organism>
<comment type="caution">
    <text evidence="1">The sequence shown here is derived from an EMBL/GenBank/DDBJ whole genome shotgun (WGS) entry which is preliminary data.</text>
</comment>
<dbReference type="EMBL" id="SNXY01000008">
    <property type="protein sequence ID" value="TDP83892.1"/>
    <property type="molecule type" value="Genomic_DNA"/>
</dbReference>
<keyword evidence="2" id="KW-1185">Reference proteome</keyword>
<evidence type="ECO:0000313" key="2">
    <source>
        <dbReference type="Proteomes" id="UP000294547"/>
    </source>
</evidence>
<proteinExistence type="predicted"/>
<dbReference type="AlphaFoldDB" id="A0A4R6RCP3"/>
<evidence type="ECO:0000313" key="1">
    <source>
        <dbReference type="EMBL" id="TDP83892.1"/>
    </source>
</evidence>
<dbReference type="Proteomes" id="UP000294547">
    <property type="component" value="Unassembled WGS sequence"/>
</dbReference>
<name>A0A4R6RCP3_9HYPH</name>
<accession>A0A4R6RCP3</accession>
<sequence>MSKLFAGLGPRSRGPRWRRRSTFRFEPEVPHYRAEVMAVFGHLLDPFGLRGEDAQVFLDDQPPMHSREIDPHV</sequence>
<gene>
    <name evidence="1" type="ORF">EDD54_2489</name>
</gene>
<reference evidence="1 2" key="1">
    <citation type="submission" date="2019-03" db="EMBL/GenBank/DDBJ databases">
        <title>Genomic Encyclopedia of Type Strains, Phase IV (KMG-IV): sequencing the most valuable type-strain genomes for metagenomic binning, comparative biology and taxonomic classification.</title>
        <authorList>
            <person name="Goeker M."/>
        </authorList>
    </citation>
    <scope>NUCLEOTIDE SEQUENCE [LARGE SCALE GENOMIC DNA]</scope>
    <source>
        <strain evidence="1 2">DSM 102969</strain>
    </source>
</reference>
<dbReference type="RefSeq" id="WP_126539590.1">
    <property type="nucleotide sequence ID" value="NZ_BSPM01000002.1"/>
</dbReference>
<protein>
    <submittedName>
        <fullName evidence="1">Uncharacterized protein</fullName>
    </submittedName>
</protein>